<reference evidence="13 14" key="1">
    <citation type="submission" date="2016-10" db="EMBL/GenBank/DDBJ databases">
        <authorList>
            <person name="de Groot N.N."/>
        </authorList>
    </citation>
    <scope>NUCLEOTIDE SEQUENCE [LARGE SCALE GENOMIC DNA]</scope>
    <source>
        <strain evidence="14">DSM 938 / 37b4</strain>
    </source>
</reference>
<evidence type="ECO:0000256" key="5">
    <source>
        <dbReference type="ARBA" id="ARBA00022448"/>
    </source>
</evidence>
<keyword evidence="8 12" id="KW-0812">Transmembrane</keyword>
<evidence type="ECO:0000256" key="2">
    <source>
        <dbReference type="ARBA" id="ARBA00004377"/>
    </source>
</evidence>
<evidence type="ECO:0000256" key="9">
    <source>
        <dbReference type="ARBA" id="ARBA00022748"/>
    </source>
</evidence>
<proteinExistence type="inferred from homology"/>
<evidence type="ECO:0000256" key="3">
    <source>
        <dbReference type="ARBA" id="ARBA00008741"/>
    </source>
</evidence>
<comment type="similarity">
    <text evidence="3 12">Belongs to the CcmD/CycX/HelD family.</text>
</comment>
<feature type="transmembrane region" description="Helical" evidence="12">
    <location>
        <begin position="12"/>
        <end position="32"/>
    </location>
</feature>
<evidence type="ECO:0000256" key="12">
    <source>
        <dbReference type="RuleBase" id="RU363101"/>
    </source>
</evidence>
<keyword evidence="10 12" id="KW-1133">Transmembrane helix</keyword>
<dbReference type="AlphaFoldDB" id="A0A0Q0UNI3"/>
<dbReference type="RefSeq" id="WP_055208412.1">
    <property type="nucleotide sequence ID" value="NZ_CP061202.1"/>
</dbReference>
<keyword evidence="5 12" id="KW-0813">Transport</keyword>
<evidence type="ECO:0000313" key="13">
    <source>
        <dbReference type="EMBL" id="SDE97024.1"/>
    </source>
</evidence>
<dbReference type="OrthoDB" id="7874534at2"/>
<evidence type="ECO:0000313" key="14">
    <source>
        <dbReference type="Proteomes" id="UP000183812"/>
    </source>
</evidence>
<evidence type="ECO:0000256" key="10">
    <source>
        <dbReference type="ARBA" id="ARBA00022989"/>
    </source>
</evidence>
<dbReference type="NCBIfam" id="TIGR03141">
    <property type="entry name" value="cytochro_ccmD"/>
    <property type="match status" value="1"/>
</dbReference>
<dbReference type="Pfam" id="PF04995">
    <property type="entry name" value="CcmD"/>
    <property type="match status" value="1"/>
</dbReference>
<gene>
    <name evidence="13" type="ORF">SAMN04244550_01455</name>
</gene>
<evidence type="ECO:0000256" key="4">
    <source>
        <dbReference type="ARBA" id="ARBA00016461"/>
    </source>
</evidence>
<evidence type="ECO:0000256" key="1">
    <source>
        <dbReference type="ARBA" id="ARBA00002442"/>
    </source>
</evidence>
<dbReference type="InterPro" id="IPR007078">
    <property type="entry name" value="Haem_export_protD_CcmD"/>
</dbReference>
<dbReference type="Proteomes" id="UP000183812">
    <property type="component" value="Unassembled WGS sequence"/>
</dbReference>
<accession>A0A0Q0UNI3</accession>
<evidence type="ECO:0000256" key="7">
    <source>
        <dbReference type="ARBA" id="ARBA00022519"/>
    </source>
</evidence>
<dbReference type="EMBL" id="FNAY01000005">
    <property type="protein sequence ID" value="SDE97024.1"/>
    <property type="molecule type" value="Genomic_DNA"/>
</dbReference>
<keyword evidence="11 12" id="KW-0472">Membrane</keyword>
<comment type="subcellular location">
    <subcellularLocation>
        <location evidence="2 12">Cell inner membrane</location>
        <topology evidence="2 12">Single-pass membrane protein</topology>
    </subcellularLocation>
</comment>
<keyword evidence="6 12" id="KW-1003">Cell membrane</keyword>
<comment type="function">
    <text evidence="1 12">Required for the export of heme to the periplasm for the biogenesis of c-type cytochromes.</text>
</comment>
<keyword evidence="9 12" id="KW-0201">Cytochrome c-type biogenesis</keyword>
<evidence type="ECO:0000256" key="11">
    <source>
        <dbReference type="ARBA" id="ARBA00023136"/>
    </source>
</evidence>
<keyword evidence="7 12" id="KW-0997">Cell inner membrane</keyword>
<evidence type="ECO:0000256" key="6">
    <source>
        <dbReference type="ARBA" id="ARBA00022475"/>
    </source>
</evidence>
<organism evidence="13 14">
    <name type="scientific">Rhodobacter capsulatus</name>
    <name type="common">Rhodopseudomonas capsulata</name>
    <dbReference type="NCBI Taxonomy" id="1061"/>
    <lineage>
        <taxon>Bacteria</taxon>
        <taxon>Pseudomonadati</taxon>
        <taxon>Pseudomonadota</taxon>
        <taxon>Alphaproteobacteria</taxon>
        <taxon>Rhodobacterales</taxon>
        <taxon>Rhodobacter group</taxon>
        <taxon>Rhodobacter</taxon>
    </lineage>
</organism>
<sequence length="52" mass="5660">MMPEFGKYAVTILASWGVTLVLLAGLIAATLIRGARVKRALKAQEERMKNDG</sequence>
<dbReference type="GO" id="GO:0017004">
    <property type="term" value="P:cytochrome complex assembly"/>
    <property type="evidence" value="ECO:0007669"/>
    <property type="project" value="UniProtKB-KW"/>
</dbReference>
<dbReference type="GO" id="GO:0015886">
    <property type="term" value="P:heme transport"/>
    <property type="evidence" value="ECO:0007669"/>
    <property type="project" value="InterPro"/>
</dbReference>
<evidence type="ECO:0000256" key="8">
    <source>
        <dbReference type="ARBA" id="ARBA00022692"/>
    </source>
</evidence>
<name>A0A0Q0UNI3_RHOCA</name>
<protein>
    <recommendedName>
        <fullName evidence="4 12">Heme exporter protein D</fullName>
    </recommendedName>
</protein>
<dbReference type="GO" id="GO:0005886">
    <property type="term" value="C:plasma membrane"/>
    <property type="evidence" value="ECO:0007669"/>
    <property type="project" value="UniProtKB-SubCell"/>
</dbReference>